<reference evidence="3 4" key="1">
    <citation type="submission" date="2018-10" db="EMBL/GenBank/DDBJ databases">
        <title>Bradyrhizobium sp. nov., isolated from effective nodules of peanut in China.</title>
        <authorList>
            <person name="Li Y."/>
        </authorList>
    </citation>
    <scope>NUCLEOTIDE SEQUENCE [LARGE SCALE GENOMIC DNA]</scope>
    <source>
        <strain evidence="3 4">CCBAU 51781</strain>
    </source>
</reference>
<dbReference type="EMBL" id="RDRA01000021">
    <property type="protein sequence ID" value="RXG89079.1"/>
    <property type="molecule type" value="Genomic_DNA"/>
</dbReference>
<evidence type="ECO:0000259" key="2">
    <source>
        <dbReference type="PROSITE" id="PS51762"/>
    </source>
</evidence>
<dbReference type="InterPro" id="IPR027417">
    <property type="entry name" value="P-loop_NTPase"/>
</dbReference>
<keyword evidence="3" id="KW-0378">Hydrolase</keyword>
<dbReference type="InterPro" id="IPR002654">
    <property type="entry name" value="Glyco_trans_25"/>
</dbReference>
<dbReference type="Pfam" id="PF01755">
    <property type="entry name" value="Glyco_transf_25"/>
    <property type="match status" value="1"/>
</dbReference>
<dbReference type="PROSITE" id="PS51762">
    <property type="entry name" value="GH16_2"/>
    <property type="match status" value="1"/>
</dbReference>
<gene>
    <name evidence="3" type="ORF">EAS62_31330</name>
</gene>
<name>A0ABY0DC31_9BRAD</name>
<protein>
    <submittedName>
        <fullName evidence="3">Glycosyl hydrolase family protein</fullName>
    </submittedName>
</protein>
<dbReference type="Gene3D" id="3.40.50.300">
    <property type="entry name" value="P-loop containing nucleotide triphosphate hydrolases"/>
    <property type="match status" value="1"/>
</dbReference>
<proteinExistence type="inferred from homology"/>
<evidence type="ECO:0000256" key="1">
    <source>
        <dbReference type="ARBA" id="ARBA00006865"/>
    </source>
</evidence>
<dbReference type="GO" id="GO:0016787">
    <property type="term" value="F:hydrolase activity"/>
    <property type="evidence" value="ECO:0007669"/>
    <property type="project" value="UniProtKB-KW"/>
</dbReference>
<comment type="similarity">
    <text evidence="1">Belongs to the glycosyl hydrolase 16 family.</text>
</comment>
<dbReference type="Pfam" id="PF00722">
    <property type="entry name" value="Glyco_hydro_16"/>
    <property type="match status" value="1"/>
</dbReference>
<evidence type="ECO:0000313" key="3">
    <source>
        <dbReference type="EMBL" id="RXG89079.1"/>
    </source>
</evidence>
<dbReference type="Proteomes" id="UP000289946">
    <property type="component" value="Unassembled WGS sequence"/>
</dbReference>
<dbReference type="InterPro" id="IPR000757">
    <property type="entry name" value="Beta-glucanase-like"/>
</dbReference>
<dbReference type="Gene3D" id="2.60.120.200">
    <property type="match status" value="1"/>
</dbReference>
<sequence length="721" mass="80237">MNLTKPFHTAYRILHYLALNLRQRLPRRQSATFRSETPERSGISQIYVINLDGQPRRWAEIQREFACVLDAEGNDLGTRTTRYSAVDAQSVSQDLPDGEAVYPFYTLGDQLYVEPQPQALPDGFDLTRPICMSSAEVAIARSHIGVWRSIAQSSANYALIVEDDVWLERGLAHAIDQAWDEMTKADGGDPKFDVLYLSYAEARHGAPKELISANLFRPERGLWYLSGYVLSKKGAQKLLNLLPCRGPIDLWINQQFQEIDVRALRRPVIHQRADLVSTNSYSILPALTKIGVLDYGSTALFHQRPTCFPVFAFGRPGTGLSSVAMALSMLGYRCCSDLDRLPETELKALLAGKRGNFDAYVNVGSLEPHVDQLVQRFPQAKFIVTEHGEIDDPASDQLLINLLGADVVCLKGDETFRWRALCEHLRTPPPVASYPRVEEIGQRKYLGTAEAATPNPRIRQLRHDRSPWIAEPNAIWRGIRTISFEGPTRGSRIVFDDDLSEVQPSRWLLRNDTFPGNLGLFRHSNVSACAEGGLSLAVREEALGVRNFAAAAISSCGSFLYGRFEAILQATNVPGVITGFFLYRASPRQEIDIEIAGNCPTQLLVNVFYNPGSEGAKFDYGYRGTPVAIPLGFDASRAPHRFAIEWDPCEIRWLVDGTLVHRRGVWNPTPIPDLPMVLHVNTWPARSRELAGRLASNKLPAATNLRGISIDAFDVSTNVGG</sequence>
<accession>A0ABY0DC31</accession>
<dbReference type="SUPFAM" id="SSF49899">
    <property type="entry name" value="Concanavalin A-like lectins/glucanases"/>
    <property type="match status" value="1"/>
</dbReference>
<dbReference type="CDD" id="cd06532">
    <property type="entry name" value="Glyco_transf_25"/>
    <property type="match status" value="1"/>
</dbReference>
<organism evidence="3 4">
    <name type="scientific">Bradyrhizobium zhanjiangense</name>
    <dbReference type="NCBI Taxonomy" id="1325107"/>
    <lineage>
        <taxon>Bacteria</taxon>
        <taxon>Pseudomonadati</taxon>
        <taxon>Pseudomonadota</taxon>
        <taxon>Alphaproteobacteria</taxon>
        <taxon>Hyphomicrobiales</taxon>
        <taxon>Nitrobacteraceae</taxon>
        <taxon>Bradyrhizobium</taxon>
    </lineage>
</organism>
<dbReference type="RefSeq" id="WP_128941970.1">
    <property type="nucleotide sequence ID" value="NZ_RDRA01000021.1"/>
</dbReference>
<comment type="caution">
    <text evidence="3">The sequence shown here is derived from an EMBL/GenBank/DDBJ whole genome shotgun (WGS) entry which is preliminary data.</text>
</comment>
<dbReference type="InterPro" id="IPR013320">
    <property type="entry name" value="ConA-like_dom_sf"/>
</dbReference>
<feature type="domain" description="GH16" evidence="2">
    <location>
        <begin position="448"/>
        <end position="721"/>
    </location>
</feature>
<evidence type="ECO:0000313" key="4">
    <source>
        <dbReference type="Proteomes" id="UP000289946"/>
    </source>
</evidence>
<keyword evidence="4" id="KW-1185">Reference proteome</keyword>